<dbReference type="PANTHER" id="PTHR47510:SF3">
    <property type="entry name" value="ENDO_EXONUCLEASE_PHOSPHATASE DOMAIN-CONTAINING PROTEIN"/>
    <property type="match status" value="1"/>
</dbReference>
<dbReference type="InterPro" id="IPR000477">
    <property type="entry name" value="RT_dom"/>
</dbReference>
<dbReference type="PANTHER" id="PTHR47510">
    <property type="entry name" value="REVERSE TRANSCRIPTASE DOMAIN-CONTAINING PROTEIN"/>
    <property type="match status" value="1"/>
</dbReference>
<dbReference type="EMBL" id="JAGKHQ010000001">
    <property type="protein sequence ID" value="KAG7526776.1"/>
    <property type="molecule type" value="Genomic_DNA"/>
</dbReference>
<dbReference type="CDD" id="cd01650">
    <property type="entry name" value="RT_nLTR_like"/>
    <property type="match status" value="1"/>
</dbReference>
<evidence type="ECO:0008006" key="5">
    <source>
        <dbReference type="Google" id="ProtNLM"/>
    </source>
</evidence>
<evidence type="ECO:0000259" key="2">
    <source>
        <dbReference type="Pfam" id="PF14529"/>
    </source>
</evidence>
<feature type="domain" description="Endonuclease/exonuclease/phosphatase" evidence="2">
    <location>
        <begin position="4"/>
        <end position="107"/>
    </location>
</feature>
<dbReference type="Pfam" id="PF00078">
    <property type="entry name" value="RVT_1"/>
    <property type="match status" value="1"/>
</dbReference>
<organism evidence="3 4">
    <name type="scientific">Solea senegalensis</name>
    <name type="common">Senegalese sole</name>
    <dbReference type="NCBI Taxonomy" id="28829"/>
    <lineage>
        <taxon>Eukaryota</taxon>
        <taxon>Metazoa</taxon>
        <taxon>Chordata</taxon>
        <taxon>Craniata</taxon>
        <taxon>Vertebrata</taxon>
        <taxon>Euteleostomi</taxon>
        <taxon>Actinopterygii</taxon>
        <taxon>Neopterygii</taxon>
        <taxon>Teleostei</taxon>
        <taxon>Neoteleostei</taxon>
        <taxon>Acanthomorphata</taxon>
        <taxon>Carangaria</taxon>
        <taxon>Pleuronectiformes</taxon>
        <taxon>Pleuronectoidei</taxon>
        <taxon>Soleidae</taxon>
        <taxon>Solea</taxon>
    </lineage>
</organism>
<sequence>MSFIIIGFYRPPTANDTFYDEFADILKECDHNKEIIIMGDFNLNWEDKSKRRKLKVITDKYHLEQLIKGPTRITKCSSTQLDLFFSNKPERITKTYNLITGLSDHNLTLVARKLTSKRFKINASASRHTNVNCIPKSKQETFDNEINNLDWGDILSSENLENSCQLFTSKINIVRDKHIVKNKRKNKNKVNLPWFSEILWQLMKSKDAALKKAIKTKRDTDILVYKNLRNKVINELRLAKSHFFLKLLNDAKGNSSEIWKSINSLLGRAQHHTEDIQLTVQGQTIDDNAKIASIFNSFFIDSVQRLGNNFKTGEQLTDLNVAGQGFDLVTVTEEEVKKVICSLKNSKSKDVSHQDTVFIKKHSTTLIPPITHLANLSIIQSFFPPHWKQAIVTPIFKSGDRNIVSNYRPISILPVISKIVEKIVIDQLTDHINSCNPGLDSAQFGFTKHHSTETAILHLTEQIRLGLDKGGVVGAVFLDLSKAFDTVNHKVLLSKLSNVNLSSNTLAWISSYLSDRRQCVKIKDADSSYLSHNAFTFYEPKWAPEARCLAFLPSLSGSPVLWGQVFSKADPFFFTHRRSPRLSPDVISHCTSRKKNDDLSMLVLCRSPHSVDNVDRFVHLCHLVQSNSTQKLNHFCSDIFIHFFLFPLIRRHHRCLYLS</sequence>
<feature type="domain" description="Reverse transcriptase" evidence="1">
    <location>
        <begin position="404"/>
        <end position="519"/>
    </location>
</feature>
<dbReference type="GO" id="GO:0003824">
    <property type="term" value="F:catalytic activity"/>
    <property type="evidence" value="ECO:0007669"/>
    <property type="project" value="InterPro"/>
</dbReference>
<evidence type="ECO:0000313" key="4">
    <source>
        <dbReference type="Proteomes" id="UP000693946"/>
    </source>
</evidence>
<reference evidence="3 4" key="1">
    <citation type="journal article" date="2021" name="Sci. Rep.">
        <title>Chromosome anchoring in Senegalese sole (Solea senegalensis) reveals sex-associated markers and genome rearrangements in flatfish.</title>
        <authorList>
            <person name="Guerrero-Cozar I."/>
            <person name="Gomez-Garrido J."/>
            <person name="Berbel C."/>
            <person name="Martinez-Blanch J.F."/>
            <person name="Alioto T."/>
            <person name="Claros M.G."/>
            <person name="Gagnaire P.A."/>
            <person name="Manchado M."/>
        </authorList>
    </citation>
    <scope>NUCLEOTIDE SEQUENCE [LARGE SCALE GENOMIC DNA]</scope>
    <source>
        <strain evidence="3">Sse05_10M</strain>
    </source>
</reference>
<dbReference type="Pfam" id="PF14529">
    <property type="entry name" value="Exo_endo_phos_2"/>
    <property type="match status" value="1"/>
</dbReference>
<comment type="caution">
    <text evidence="3">The sequence shown here is derived from an EMBL/GenBank/DDBJ whole genome shotgun (WGS) entry which is preliminary data.</text>
</comment>
<protein>
    <recommendedName>
        <fullName evidence="5">Reverse transcriptase domain-containing protein</fullName>
    </recommendedName>
</protein>
<accession>A0AAV6TCG1</accession>
<name>A0AAV6TCG1_SOLSE</name>
<dbReference type="InterPro" id="IPR005135">
    <property type="entry name" value="Endo/exonuclease/phosphatase"/>
</dbReference>
<evidence type="ECO:0000259" key="1">
    <source>
        <dbReference type="Pfam" id="PF00078"/>
    </source>
</evidence>
<keyword evidence="4" id="KW-1185">Reference proteome</keyword>
<dbReference type="AlphaFoldDB" id="A0AAV6TCG1"/>
<dbReference type="Proteomes" id="UP000693946">
    <property type="component" value="Linkage Group LG1"/>
</dbReference>
<gene>
    <name evidence="3" type="ORF">JOB18_045141</name>
</gene>
<evidence type="ECO:0000313" key="3">
    <source>
        <dbReference type="EMBL" id="KAG7526776.1"/>
    </source>
</evidence>
<proteinExistence type="predicted"/>